<feature type="region of interest" description="Disordered" evidence="1">
    <location>
        <begin position="217"/>
        <end position="244"/>
    </location>
</feature>
<name>A0AAN0MFT7_9RHOB</name>
<dbReference type="RefSeq" id="WP_342078210.1">
    <property type="nucleotide sequence ID" value="NZ_CP151767.2"/>
</dbReference>
<reference evidence="3 4" key="2">
    <citation type="submission" date="2024-08" db="EMBL/GenBank/DDBJ databases">
        <title>Phylogenomic analyses of a clade within the roseobacter group suggest taxonomic reassignments of species of the genera Aestuariivita, Citreicella, Loktanella, Nautella, Pelagibaca, Ruegeria, Thalassobius, Thiobacimonas and Tropicibacter, and the proposal o.</title>
        <authorList>
            <person name="Jeon C.O."/>
        </authorList>
    </citation>
    <scope>NUCLEOTIDE SEQUENCE [LARGE SCALE GENOMIC DNA]</scope>
    <source>
        <strain evidence="3 4">SS1-5</strain>
    </source>
</reference>
<organism evidence="3 4">
    <name type="scientific">Yoonia rhodophyticola</name>
    <dbReference type="NCBI Taxonomy" id="3137370"/>
    <lineage>
        <taxon>Bacteria</taxon>
        <taxon>Pseudomonadati</taxon>
        <taxon>Pseudomonadota</taxon>
        <taxon>Alphaproteobacteria</taxon>
        <taxon>Rhodobacterales</taxon>
        <taxon>Paracoccaceae</taxon>
        <taxon>Yoonia</taxon>
    </lineage>
</organism>
<keyword evidence="2" id="KW-0812">Transmembrane</keyword>
<feature type="compositionally biased region" description="Pro residues" evidence="1">
    <location>
        <begin position="142"/>
        <end position="174"/>
    </location>
</feature>
<gene>
    <name evidence="3" type="ORF">AABB31_08665</name>
</gene>
<evidence type="ECO:0000313" key="3">
    <source>
        <dbReference type="EMBL" id="WZU68917.1"/>
    </source>
</evidence>
<feature type="region of interest" description="Disordered" evidence="1">
    <location>
        <begin position="116"/>
        <end position="186"/>
    </location>
</feature>
<dbReference type="Gene3D" id="1.25.40.10">
    <property type="entry name" value="Tetratricopeptide repeat domain"/>
    <property type="match status" value="1"/>
</dbReference>
<feature type="transmembrane region" description="Helical" evidence="2">
    <location>
        <begin position="189"/>
        <end position="210"/>
    </location>
</feature>
<accession>A0AAN0MFT7</accession>
<dbReference type="KEGG" id="yrh:AABB31_08665"/>
<reference evidence="4" key="1">
    <citation type="submission" date="2024-04" db="EMBL/GenBank/DDBJ databases">
        <title>Phylogenomic analyses of a clade within the roseobacter group suggest taxonomic reassignments of species of the genera Aestuariivita, Citreicella, Loktanella, Nautella, Pelagibaca, Ruegeria, Thalassobius, Thiobacimonas and Tropicibacter, and the proposal o.</title>
        <authorList>
            <person name="Jeon C.O."/>
        </authorList>
    </citation>
    <scope>NUCLEOTIDE SEQUENCE [LARGE SCALE GENOMIC DNA]</scope>
    <source>
        <strain evidence="4">SS1-5</strain>
    </source>
</reference>
<feature type="compositionally biased region" description="Low complexity" evidence="1">
    <location>
        <begin position="223"/>
        <end position="236"/>
    </location>
</feature>
<evidence type="ECO:0000313" key="4">
    <source>
        <dbReference type="Proteomes" id="UP001470809"/>
    </source>
</evidence>
<protein>
    <submittedName>
        <fullName evidence="3">Uncharacterized protein</fullName>
    </submittedName>
</protein>
<keyword evidence="4" id="KW-1185">Reference proteome</keyword>
<dbReference type="Proteomes" id="UP001470809">
    <property type="component" value="Chromosome"/>
</dbReference>
<dbReference type="InterPro" id="IPR011990">
    <property type="entry name" value="TPR-like_helical_dom_sf"/>
</dbReference>
<dbReference type="EMBL" id="CP151767">
    <property type="protein sequence ID" value="WZU68917.1"/>
    <property type="molecule type" value="Genomic_DNA"/>
</dbReference>
<evidence type="ECO:0000256" key="2">
    <source>
        <dbReference type="SAM" id="Phobius"/>
    </source>
</evidence>
<keyword evidence="2" id="KW-1133">Transmembrane helix</keyword>
<keyword evidence="2" id="KW-0472">Membrane</keyword>
<sequence>MSNSVTLHPSPNHPSGGFAIVRVSNPLGLSQTARISVYHMFMERYLGEHDWQPDSHDFGPYEILQAEDPHAIEFCIGPEIVNRVEGFTSVKVEVGGHPTTLTWPENILQDESAVPYGTIYRPPEPTEPPQQDLVGQTQDAPVAPPPEPEVIAEPPAPEPEPEPTPAPPTPPPPEPEPEPEPDTGKGSPLPWIILGILLLLLIAGVVYWFMFVRDADGTDDTDTTPPTETETSDGGPVLRPPEETNCSVSYAANFPQGPLAALVQLADLSDEGNCEPPIDDQFALRVIESAAAGGSAEALAALGDVYNGFVDDPIIEGRLGLALSDDAAIAFDYYRRAQAAGATDLSAQLGPLCDGTADTQDFLLIQDRQELCVP</sequence>
<proteinExistence type="predicted"/>
<dbReference type="AlphaFoldDB" id="A0AAN0MFT7"/>
<evidence type="ECO:0000256" key="1">
    <source>
        <dbReference type="SAM" id="MobiDB-lite"/>
    </source>
</evidence>